<sequence>MLKTLANANALGRIQSGESLSKGAGNPLRL</sequence>
<dbReference type="AlphaFoldDB" id="A0A7G9TD79"/>
<accession>A0A7G9TD79</accession>
<evidence type="ECO:0000313" key="1">
    <source>
        <dbReference type="EMBL" id="QNN78054.1"/>
    </source>
</evidence>
<reference evidence="1 2" key="1">
    <citation type="submission" date="2020-08" db="EMBL/GenBank/DDBJ databases">
        <title>Streptomycin Non-resistant strain, P. mexicana.</title>
        <authorList>
            <person name="Ganesh-Kumar S."/>
            <person name="Zhe T."/>
            <person name="Yu Z."/>
            <person name="Min Y."/>
        </authorList>
    </citation>
    <scope>NUCLEOTIDE SEQUENCE [LARGE SCALE GENOMIC DNA]</scope>
    <source>
        <strain evidence="1 2">GTZY2</strain>
    </source>
</reference>
<dbReference type="EMBL" id="CP060731">
    <property type="protein sequence ID" value="QNN78054.1"/>
    <property type="molecule type" value="Genomic_DNA"/>
</dbReference>
<dbReference type="Proteomes" id="UP000515838">
    <property type="component" value="Chromosome"/>
</dbReference>
<protein>
    <submittedName>
        <fullName evidence="1">Uncharacterized protein</fullName>
    </submittedName>
</protein>
<gene>
    <name evidence="1" type="ORF">IAE60_00990</name>
</gene>
<evidence type="ECO:0000313" key="2">
    <source>
        <dbReference type="Proteomes" id="UP000515838"/>
    </source>
</evidence>
<organism evidence="1 2">
    <name type="scientific">Pseudoxanthomonas mexicana</name>
    <dbReference type="NCBI Taxonomy" id="128785"/>
    <lineage>
        <taxon>Bacteria</taxon>
        <taxon>Pseudomonadati</taxon>
        <taxon>Pseudomonadota</taxon>
        <taxon>Gammaproteobacteria</taxon>
        <taxon>Lysobacterales</taxon>
        <taxon>Lysobacteraceae</taxon>
        <taxon>Pseudoxanthomonas</taxon>
    </lineage>
</organism>
<name>A0A7G9TD79_PSEMX</name>
<proteinExistence type="predicted"/>